<dbReference type="InterPro" id="IPR006140">
    <property type="entry name" value="D-isomer_DH_NAD-bd"/>
</dbReference>
<keyword evidence="8" id="KW-1185">Reference proteome</keyword>
<evidence type="ECO:0000256" key="4">
    <source>
        <dbReference type="RuleBase" id="RU003719"/>
    </source>
</evidence>
<dbReference type="STRING" id="1524460.IX84_29170"/>
<dbReference type="InterPro" id="IPR036291">
    <property type="entry name" value="NAD(P)-bd_dom_sf"/>
</dbReference>
<dbReference type="InterPro" id="IPR006139">
    <property type="entry name" value="D-isomer_2_OHA_DH_cat_dom"/>
</dbReference>
<dbReference type="FunFam" id="3.40.50.720:FF:000203">
    <property type="entry name" value="D-3-phosphoglycerate dehydrogenase (SerA)"/>
    <property type="match status" value="1"/>
</dbReference>
<feature type="domain" description="D-isomer specific 2-hydroxyacid dehydrogenase NAD-binding" evidence="6">
    <location>
        <begin position="107"/>
        <end position="286"/>
    </location>
</feature>
<dbReference type="PANTHER" id="PTHR43761:SF1">
    <property type="entry name" value="D-ISOMER SPECIFIC 2-HYDROXYACID DEHYDROGENASE CATALYTIC DOMAIN-CONTAINING PROTEIN-RELATED"/>
    <property type="match status" value="1"/>
</dbReference>
<dbReference type="Pfam" id="PF00389">
    <property type="entry name" value="2-Hacid_dh"/>
    <property type="match status" value="1"/>
</dbReference>
<comment type="caution">
    <text evidence="7">The sequence shown here is derived from an EMBL/GenBank/DDBJ whole genome shotgun (WGS) entry which is preliminary data.</text>
</comment>
<dbReference type="AlphaFoldDB" id="A0A098S1W5"/>
<comment type="similarity">
    <text evidence="1 4">Belongs to the D-isomer specific 2-hydroxyacid dehydrogenase family.</text>
</comment>
<accession>A0A098S1W5</accession>
<evidence type="ECO:0000256" key="2">
    <source>
        <dbReference type="ARBA" id="ARBA00023002"/>
    </source>
</evidence>
<evidence type="ECO:0000256" key="3">
    <source>
        <dbReference type="ARBA" id="ARBA00023027"/>
    </source>
</evidence>
<dbReference type="PROSITE" id="PS00670">
    <property type="entry name" value="D_2_HYDROXYACID_DH_2"/>
    <property type="match status" value="1"/>
</dbReference>
<keyword evidence="2 4" id="KW-0560">Oxidoreductase</keyword>
<reference evidence="7 8" key="1">
    <citation type="journal article" date="2014" name="Int. J. Syst. Evol. Microbiol.">
        <title>Phaeodactylibacter xiamenensis gen. nov., sp. nov., a member of the family Saprospiraceae isolated from the marine alga Phaeodactylum tricornutum.</title>
        <authorList>
            <person name="Chen Z.Jr."/>
            <person name="Lei X."/>
            <person name="Lai Q."/>
            <person name="Li Y."/>
            <person name="Zhang B."/>
            <person name="Zhang J."/>
            <person name="Zhang H."/>
            <person name="Yang L."/>
            <person name="Zheng W."/>
            <person name="Tian Y."/>
            <person name="Yu Z."/>
            <person name="Xu H.Jr."/>
            <person name="Zheng T."/>
        </authorList>
    </citation>
    <scope>NUCLEOTIDE SEQUENCE [LARGE SCALE GENOMIC DNA]</scope>
    <source>
        <strain evidence="7 8">KD52</strain>
    </source>
</reference>
<protein>
    <submittedName>
        <fullName evidence="7">Glycerate dehydrogenase</fullName>
    </submittedName>
</protein>
<feature type="domain" description="D-isomer specific 2-hydroxyacid dehydrogenase catalytic" evidence="5">
    <location>
        <begin position="24"/>
        <end position="317"/>
    </location>
</feature>
<dbReference type="SUPFAM" id="SSF51735">
    <property type="entry name" value="NAD(P)-binding Rossmann-fold domains"/>
    <property type="match status" value="1"/>
</dbReference>
<name>A0A098S1W5_9BACT</name>
<dbReference type="SUPFAM" id="SSF52283">
    <property type="entry name" value="Formate/glycerate dehydrogenase catalytic domain-like"/>
    <property type="match status" value="1"/>
</dbReference>
<sequence length="317" mass="34649">MKIIALDGRTLNPGDLSWEGLSTFGEYEIHDFTPKEQVVERGRPADILLVNKVVLGKNELAQLPNLNCICVTATGYNNVDLQAARERGIPVCNAVGYSTDSVAQHVFALLLALTNKVYQHHISVQAGEWQRSDDFAYTLHTLPELAGKIFGIYGFGRIGQRVADLAQAFGMKILATHKHPERDARPGVEFVSLEALFEQSDVISLHAPLSEANREIVNAQLLQRMKTTAYLINTGRGGLIQEADLKLALQEGQLAGAALDVLSTEPPKEGNVLISAPNCILTPHLAWASLEARQRLMDITLNNIRAFQAGAPQNVVN</sequence>
<dbReference type="InterPro" id="IPR029753">
    <property type="entry name" value="D-isomer_DH_CS"/>
</dbReference>
<evidence type="ECO:0000259" key="6">
    <source>
        <dbReference type="Pfam" id="PF02826"/>
    </source>
</evidence>
<evidence type="ECO:0000259" key="5">
    <source>
        <dbReference type="Pfam" id="PF00389"/>
    </source>
</evidence>
<keyword evidence="3" id="KW-0520">NAD</keyword>
<dbReference type="Pfam" id="PF02826">
    <property type="entry name" value="2-Hacid_dh_C"/>
    <property type="match status" value="1"/>
</dbReference>
<gene>
    <name evidence="7" type="ORF">IX84_29170</name>
</gene>
<dbReference type="PANTHER" id="PTHR43761">
    <property type="entry name" value="D-ISOMER SPECIFIC 2-HYDROXYACID DEHYDROGENASE FAMILY PROTEIN (AFU_ORTHOLOGUE AFUA_1G13630)"/>
    <property type="match status" value="1"/>
</dbReference>
<organism evidence="7 8">
    <name type="scientific">Phaeodactylibacter xiamenensis</name>
    <dbReference type="NCBI Taxonomy" id="1524460"/>
    <lineage>
        <taxon>Bacteria</taxon>
        <taxon>Pseudomonadati</taxon>
        <taxon>Bacteroidota</taxon>
        <taxon>Saprospiria</taxon>
        <taxon>Saprospirales</taxon>
        <taxon>Haliscomenobacteraceae</taxon>
        <taxon>Phaeodactylibacter</taxon>
    </lineage>
</organism>
<dbReference type="Gene3D" id="3.40.50.720">
    <property type="entry name" value="NAD(P)-binding Rossmann-like Domain"/>
    <property type="match status" value="2"/>
</dbReference>
<dbReference type="GO" id="GO:0051287">
    <property type="term" value="F:NAD binding"/>
    <property type="evidence" value="ECO:0007669"/>
    <property type="project" value="InterPro"/>
</dbReference>
<dbReference type="InterPro" id="IPR050418">
    <property type="entry name" value="D-iso_2-hydroxyacid_DH_PdxB"/>
</dbReference>
<evidence type="ECO:0000313" key="8">
    <source>
        <dbReference type="Proteomes" id="UP000029736"/>
    </source>
</evidence>
<dbReference type="RefSeq" id="WP_044229138.1">
    <property type="nucleotide sequence ID" value="NZ_JBKAGJ010000011.1"/>
</dbReference>
<dbReference type="Proteomes" id="UP000029736">
    <property type="component" value="Unassembled WGS sequence"/>
</dbReference>
<evidence type="ECO:0000256" key="1">
    <source>
        <dbReference type="ARBA" id="ARBA00005854"/>
    </source>
</evidence>
<dbReference type="EMBL" id="JPOS01000092">
    <property type="protein sequence ID" value="KGE85157.1"/>
    <property type="molecule type" value="Genomic_DNA"/>
</dbReference>
<dbReference type="CDD" id="cd12162">
    <property type="entry name" value="2-Hacid_dh_4"/>
    <property type="match status" value="1"/>
</dbReference>
<dbReference type="GO" id="GO:0016616">
    <property type="term" value="F:oxidoreductase activity, acting on the CH-OH group of donors, NAD or NADP as acceptor"/>
    <property type="evidence" value="ECO:0007669"/>
    <property type="project" value="InterPro"/>
</dbReference>
<proteinExistence type="inferred from homology"/>
<dbReference type="OrthoDB" id="1522997at2"/>
<evidence type="ECO:0000313" key="7">
    <source>
        <dbReference type="EMBL" id="KGE85157.1"/>
    </source>
</evidence>